<dbReference type="NCBIfam" id="NF038153">
    <property type="entry name" value="lant_leader_L1a"/>
    <property type="match status" value="1"/>
</dbReference>
<comment type="caution">
    <text evidence="1">The sequence shown here is derived from an EMBL/GenBank/DDBJ whole genome shotgun (WGS) entry which is preliminary data.</text>
</comment>
<name>A0A365XUX7_9BACT</name>
<keyword evidence="2" id="KW-1185">Reference proteome</keyword>
<accession>A0A365XUX7</accession>
<dbReference type="Proteomes" id="UP000253410">
    <property type="component" value="Unassembled WGS sequence"/>
</dbReference>
<dbReference type="OrthoDB" id="679924at2"/>
<proteinExistence type="predicted"/>
<dbReference type="AlphaFoldDB" id="A0A365XUX7"/>
<gene>
    <name evidence="1" type="ORF">DF182_27160</name>
</gene>
<evidence type="ECO:0000313" key="2">
    <source>
        <dbReference type="Proteomes" id="UP000253410"/>
    </source>
</evidence>
<sequence>MKKKTTVQKKISFNKTTIAALNAQHQAMIAGGLLPITRQVACQETNYASCNTFRYTEDQCILC</sequence>
<organism evidence="1 2">
    <name type="scientific">Chitinophaga flava</name>
    <dbReference type="NCBI Taxonomy" id="2259036"/>
    <lineage>
        <taxon>Bacteria</taxon>
        <taxon>Pseudomonadati</taxon>
        <taxon>Bacteroidota</taxon>
        <taxon>Chitinophagia</taxon>
        <taxon>Chitinophagales</taxon>
        <taxon>Chitinophagaceae</taxon>
        <taxon>Chitinophaga</taxon>
    </lineage>
</organism>
<dbReference type="InterPro" id="IPR058238">
    <property type="entry name" value="Lant_leader_dom"/>
</dbReference>
<dbReference type="RefSeq" id="WP_113618900.1">
    <property type="nucleotide sequence ID" value="NZ_QFFJ01000002.1"/>
</dbReference>
<evidence type="ECO:0000313" key="1">
    <source>
        <dbReference type="EMBL" id="RBL90149.1"/>
    </source>
</evidence>
<protein>
    <recommendedName>
        <fullName evidence="3">Class I lanthipeptide</fullName>
    </recommendedName>
</protein>
<dbReference type="EMBL" id="QFFJ01000002">
    <property type="protein sequence ID" value="RBL90149.1"/>
    <property type="molecule type" value="Genomic_DNA"/>
</dbReference>
<reference evidence="1 2" key="1">
    <citation type="submission" date="2018-05" db="EMBL/GenBank/DDBJ databases">
        <title>Chitinophaga sp. K3CV102501T nov., isolated from isolated from a monsoon evergreen broad-leaved forest soil.</title>
        <authorList>
            <person name="Lv Y."/>
        </authorList>
    </citation>
    <scope>NUCLEOTIDE SEQUENCE [LARGE SCALE GENOMIC DNA]</scope>
    <source>
        <strain evidence="1 2">GDMCC 1.1325</strain>
    </source>
</reference>
<evidence type="ECO:0008006" key="3">
    <source>
        <dbReference type="Google" id="ProtNLM"/>
    </source>
</evidence>